<sequence>MYWSMIEAGLSLIAACLPTTQHLFRGISLASVVASVRSAISLSSLGTQGSSGSRSRPTVHPYDGNQDSMVGASAAVGSSKRLADSESQGRSSAASEPHHGNGVNSYEGRRDTFEAGMIEMTAHKKMPEP</sequence>
<proteinExistence type="predicted"/>
<dbReference type="EMBL" id="JAWHQM010000122">
    <property type="protein sequence ID" value="KAK5637481.1"/>
    <property type="molecule type" value="Genomic_DNA"/>
</dbReference>
<evidence type="ECO:0000256" key="1">
    <source>
        <dbReference type="SAM" id="MobiDB-lite"/>
    </source>
</evidence>
<protein>
    <submittedName>
        <fullName evidence="2">Uncharacterized protein</fullName>
    </submittedName>
</protein>
<organism evidence="2 3">
    <name type="scientific">Xylaria bambusicola</name>
    <dbReference type="NCBI Taxonomy" id="326684"/>
    <lineage>
        <taxon>Eukaryota</taxon>
        <taxon>Fungi</taxon>
        <taxon>Dikarya</taxon>
        <taxon>Ascomycota</taxon>
        <taxon>Pezizomycotina</taxon>
        <taxon>Sordariomycetes</taxon>
        <taxon>Xylariomycetidae</taxon>
        <taxon>Xylariales</taxon>
        <taxon>Xylariaceae</taxon>
        <taxon>Xylaria</taxon>
    </lineage>
</organism>
<accession>A0AAN7V1E1</accession>
<evidence type="ECO:0000313" key="2">
    <source>
        <dbReference type="EMBL" id="KAK5637481.1"/>
    </source>
</evidence>
<dbReference type="AlphaFoldDB" id="A0AAN7V1E1"/>
<comment type="caution">
    <text evidence="2">The sequence shown here is derived from an EMBL/GenBank/DDBJ whole genome shotgun (WGS) entry which is preliminary data.</text>
</comment>
<dbReference type="Proteomes" id="UP001305414">
    <property type="component" value="Unassembled WGS sequence"/>
</dbReference>
<evidence type="ECO:0000313" key="3">
    <source>
        <dbReference type="Proteomes" id="UP001305414"/>
    </source>
</evidence>
<reference evidence="2 3" key="1">
    <citation type="submission" date="2023-10" db="EMBL/GenBank/DDBJ databases">
        <title>Draft genome sequence of Xylaria bambusicola isolate GMP-LS, the root and basal stem rot pathogen of sugarcane in Indonesia.</title>
        <authorList>
            <person name="Selvaraj P."/>
            <person name="Muralishankar V."/>
            <person name="Muruganantham S."/>
            <person name="Sp S."/>
            <person name="Haryani S."/>
            <person name="Lau K.J.X."/>
            <person name="Naqvi N.I."/>
        </authorList>
    </citation>
    <scope>NUCLEOTIDE SEQUENCE [LARGE SCALE GENOMIC DNA]</scope>
    <source>
        <strain evidence="2">GMP-LS</strain>
    </source>
</reference>
<gene>
    <name evidence="2" type="ORF">RRF57_013196</name>
</gene>
<name>A0AAN7V1E1_9PEZI</name>
<keyword evidence="3" id="KW-1185">Reference proteome</keyword>
<feature type="compositionally biased region" description="Low complexity" evidence="1">
    <location>
        <begin position="70"/>
        <end position="79"/>
    </location>
</feature>
<feature type="compositionally biased region" description="Polar residues" evidence="1">
    <location>
        <begin position="85"/>
        <end position="94"/>
    </location>
</feature>
<feature type="compositionally biased region" description="Low complexity" evidence="1">
    <location>
        <begin position="43"/>
        <end position="56"/>
    </location>
</feature>
<feature type="region of interest" description="Disordered" evidence="1">
    <location>
        <begin position="43"/>
        <end position="129"/>
    </location>
</feature>